<comment type="caution">
    <text evidence="1">The sequence shown here is derived from an EMBL/GenBank/DDBJ whole genome shotgun (WGS) entry which is preliminary data.</text>
</comment>
<protein>
    <submittedName>
        <fullName evidence="1">Carboxypeptidase family protein</fullName>
    </submittedName>
</protein>
<sequence>MGKLNSVRQVVKKDFNWYGSVGTKIGVDSVEVLARVENIRTQLLDNSVLRVDVAIRIFAIVPEKEGGIQNSAISKKSVTKDIDTSYFIQLRRVEQFNDIVSIHHDIKVDRVSVRMGRVSVVGTLSLEVTYLGYVILEGMVTEFSRNAAVGGALVSIREFNGREVLFSTTTERDGSYLFNEITPGTYLVTVEAEGYETAEQVAVVMLHDRVNFILHRL</sequence>
<accession>A0A5S4ZYP2</accession>
<dbReference type="RefSeq" id="WP_166510369.1">
    <property type="nucleotide sequence ID" value="NZ_VNHM01000001.1"/>
</dbReference>
<organism evidence="1 2">
    <name type="scientific">Desulfallas thermosapovorans DSM 6562</name>
    <dbReference type="NCBI Taxonomy" id="1121431"/>
    <lineage>
        <taxon>Bacteria</taxon>
        <taxon>Bacillati</taxon>
        <taxon>Bacillota</taxon>
        <taxon>Clostridia</taxon>
        <taxon>Eubacteriales</taxon>
        <taxon>Desulfallaceae</taxon>
        <taxon>Desulfallas</taxon>
    </lineage>
</organism>
<proteinExistence type="predicted"/>
<name>A0A5S4ZYP2_9FIRM</name>
<dbReference type="AlphaFoldDB" id="A0A5S4ZYP2"/>
<evidence type="ECO:0000313" key="2">
    <source>
        <dbReference type="Proteomes" id="UP000323166"/>
    </source>
</evidence>
<keyword evidence="1" id="KW-0645">Protease</keyword>
<dbReference type="EMBL" id="VNHM01000001">
    <property type="protein sequence ID" value="TYO98028.1"/>
    <property type="molecule type" value="Genomic_DNA"/>
</dbReference>
<gene>
    <name evidence="1" type="ORF">LX24_00313</name>
</gene>
<dbReference type="Gene3D" id="2.60.40.1120">
    <property type="entry name" value="Carboxypeptidase-like, regulatory domain"/>
    <property type="match status" value="1"/>
</dbReference>
<dbReference type="Pfam" id="PF13620">
    <property type="entry name" value="CarboxypepD_reg"/>
    <property type="match status" value="1"/>
</dbReference>
<dbReference type="SUPFAM" id="SSF49478">
    <property type="entry name" value="Cna protein B-type domain"/>
    <property type="match status" value="1"/>
</dbReference>
<dbReference type="Proteomes" id="UP000323166">
    <property type="component" value="Unassembled WGS sequence"/>
</dbReference>
<keyword evidence="1" id="KW-0378">Hydrolase</keyword>
<reference evidence="1 2" key="1">
    <citation type="submission" date="2019-07" db="EMBL/GenBank/DDBJ databases">
        <title>Genomic Encyclopedia of Type Strains, Phase I: the one thousand microbial genomes (KMG-I) project.</title>
        <authorList>
            <person name="Kyrpides N."/>
        </authorList>
    </citation>
    <scope>NUCLEOTIDE SEQUENCE [LARGE SCALE GENOMIC DNA]</scope>
    <source>
        <strain evidence="1 2">DSM 6562</strain>
    </source>
</reference>
<keyword evidence="2" id="KW-1185">Reference proteome</keyword>
<keyword evidence="1" id="KW-0121">Carboxypeptidase</keyword>
<dbReference type="GO" id="GO:0004180">
    <property type="term" value="F:carboxypeptidase activity"/>
    <property type="evidence" value="ECO:0007669"/>
    <property type="project" value="UniProtKB-KW"/>
</dbReference>
<evidence type="ECO:0000313" key="1">
    <source>
        <dbReference type="EMBL" id="TYO98028.1"/>
    </source>
</evidence>